<gene>
    <name evidence="1" type="ORF">MRATA1EN22A_LOCUS30031</name>
</gene>
<evidence type="ECO:0000313" key="1">
    <source>
        <dbReference type="EMBL" id="CAM9218889.1"/>
    </source>
</evidence>
<proteinExistence type="predicted"/>
<comment type="caution">
    <text evidence="1">The sequence shown here is derived from an EMBL/GenBank/DDBJ whole genome shotgun (WGS) entry which is preliminary data.</text>
</comment>
<reference evidence="1" key="1">
    <citation type="submission" date="2025-03" db="EMBL/GenBank/DDBJ databases">
        <authorList>
            <consortium name="ELIXIR-Norway"/>
            <consortium name="Elixir Norway"/>
        </authorList>
    </citation>
    <scope>NUCLEOTIDE SEQUENCE</scope>
</reference>
<sequence>MGGATGKESACQFRRRGFDPWVRNISWRRTWQPTPVLLPGESHVMSPNGHHQTLADTSIVTSYPFSLAMRNFKIGSLSNSSVYNTLIIRFDQPAVREFTLFCVLSSILTHRLCLHDTKSHLCLYYQQFILGSAHC</sequence>
<accession>A0ACB1KHJ0</accession>
<protein>
    <submittedName>
        <fullName evidence="1">Uncharacterized protein</fullName>
    </submittedName>
</protein>
<name>A0ACB1KHJ0_RANTA</name>
<dbReference type="EMBL" id="CATOBB020001003">
    <property type="protein sequence ID" value="CAM9218889.1"/>
    <property type="molecule type" value="Genomic_DNA"/>
</dbReference>
<dbReference type="Proteomes" id="UP001162501">
    <property type="component" value="Unassembled WGS sequence"/>
</dbReference>
<evidence type="ECO:0000313" key="2">
    <source>
        <dbReference type="Proteomes" id="UP001162501"/>
    </source>
</evidence>
<organism evidence="1 2">
    <name type="scientific">Rangifer tarandus platyrhynchus</name>
    <name type="common">Svalbard reindeer</name>
    <dbReference type="NCBI Taxonomy" id="3082113"/>
    <lineage>
        <taxon>Eukaryota</taxon>
        <taxon>Metazoa</taxon>
        <taxon>Chordata</taxon>
        <taxon>Craniata</taxon>
        <taxon>Vertebrata</taxon>
        <taxon>Euteleostomi</taxon>
        <taxon>Mammalia</taxon>
        <taxon>Eutheria</taxon>
        <taxon>Laurasiatheria</taxon>
        <taxon>Artiodactyla</taxon>
        <taxon>Ruminantia</taxon>
        <taxon>Pecora</taxon>
        <taxon>Cervidae</taxon>
        <taxon>Odocoileinae</taxon>
        <taxon>Rangifer</taxon>
    </lineage>
</organism>